<dbReference type="Proteomes" id="UP000029120">
    <property type="component" value="Chromosome 5"/>
</dbReference>
<feature type="region of interest" description="Disordered" evidence="1">
    <location>
        <begin position="1"/>
        <end position="42"/>
    </location>
</feature>
<accession>A0A087GX38</accession>
<keyword evidence="3" id="KW-1185">Reference proteome</keyword>
<evidence type="ECO:0000313" key="3">
    <source>
        <dbReference type="Proteomes" id="UP000029120"/>
    </source>
</evidence>
<protein>
    <submittedName>
        <fullName evidence="2">Uncharacterized protein</fullName>
    </submittedName>
</protein>
<dbReference type="PANTHER" id="PTHR36769:SF1">
    <property type="entry name" value="2,3-BISPHOSPHOGLYCERATE-DEPENDENT PHOSPHOGLYCERATE MUTASE"/>
    <property type="match status" value="1"/>
</dbReference>
<evidence type="ECO:0000256" key="1">
    <source>
        <dbReference type="SAM" id="MobiDB-lite"/>
    </source>
</evidence>
<sequence length="58" mass="6743">MTQKSNLFKGQKKNKSIVPNRHGKSVHNRKGRRNVKPSKTTKELDTDRVFFSLLFNLS</sequence>
<dbReference type="EMBL" id="CM002873">
    <property type="protein sequence ID" value="KFK34440.1"/>
    <property type="molecule type" value="Genomic_DNA"/>
</dbReference>
<proteinExistence type="predicted"/>
<feature type="compositionally biased region" description="Basic residues" evidence="1">
    <location>
        <begin position="10"/>
        <end position="36"/>
    </location>
</feature>
<evidence type="ECO:0000313" key="2">
    <source>
        <dbReference type="EMBL" id="KFK34440.1"/>
    </source>
</evidence>
<reference evidence="3" key="1">
    <citation type="journal article" date="2015" name="Nat. Plants">
        <title>Genome expansion of Arabis alpina linked with retrotransposition and reduced symmetric DNA methylation.</title>
        <authorList>
            <person name="Willing E.M."/>
            <person name="Rawat V."/>
            <person name="Mandakova T."/>
            <person name="Maumus F."/>
            <person name="James G.V."/>
            <person name="Nordstroem K.J."/>
            <person name="Becker C."/>
            <person name="Warthmann N."/>
            <person name="Chica C."/>
            <person name="Szarzynska B."/>
            <person name="Zytnicki M."/>
            <person name="Albani M.C."/>
            <person name="Kiefer C."/>
            <person name="Bergonzi S."/>
            <person name="Castaings L."/>
            <person name="Mateos J.L."/>
            <person name="Berns M.C."/>
            <person name="Bujdoso N."/>
            <person name="Piofczyk T."/>
            <person name="de Lorenzo L."/>
            <person name="Barrero-Sicilia C."/>
            <person name="Mateos I."/>
            <person name="Piednoel M."/>
            <person name="Hagmann J."/>
            <person name="Chen-Min-Tao R."/>
            <person name="Iglesias-Fernandez R."/>
            <person name="Schuster S.C."/>
            <person name="Alonso-Blanco C."/>
            <person name="Roudier F."/>
            <person name="Carbonero P."/>
            <person name="Paz-Ares J."/>
            <person name="Davis S.J."/>
            <person name="Pecinka A."/>
            <person name="Quesneville H."/>
            <person name="Colot V."/>
            <person name="Lysak M.A."/>
            <person name="Weigel D."/>
            <person name="Coupland G."/>
            <person name="Schneeberger K."/>
        </authorList>
    </citation>
    <scope>NUCLEOTIDE SEQUENCE [LARGE SCALE GENOMIC DNA]</scope>
    <source>
        <strain evidence="3">cv. Pajares</strain>
    </source>
</reference>
<name>A0A087GX38_ARAAL</name>
<dbReference type="AlphaFoldDB" id="A0A087GX38"/>
<organism evidence="2 3">
    <name type="scientific">Arabis alpina</name>
    <name type="common">Alpine rock-cress</name>
    <dbReference type="NCBI Taxonomy" id="50452"/>
    <lineage>
        <taxon>Eukaryota</taxon>
        <taxon>Viridiplantae</taxon>
        <taxon>Streptophyta</taxon>
        <taxon>Embryophyta</taxon>
        <taxon>Tracheophyta</taxon>
        <taxon>Spermatophyta</taxon>
        <taxon>Magnoliopsida</taxon>
        <taxon>eudicotyledons</taxon>
        <taxon>Gunneridae</taxon>
        <taxon>Pentapetalae</taxon>
        <taxon>rosids</taxon>
        <taxon>malvids</taxon>
        <taxon>Brassicales</taxon>
        <taxon>Brassicaceae</taxon>
        <taxon>Arabideae</taxon>
        <taxon>Arabis</taxon>
    </lineage>
</organism>
<dbReference type="OrthoDB" id="511222at2759"/>
<gene>
    <name evidence="2" type="ordered locus">AALP_Aa5g145000</name>
</gene>
<dbReference type="PANTHER" id="PTHR36769">
    <property type="entry name" value="2,3-BISPHOSPHOGLYCERATE-DEPENDENT PHOSPHOGLYCERATE MUTASE"/>
    <property type="match status" value="1"/>
</dbReference>
<dbReference type="Gramene" id="KFK34440">
    <property type="protein sequence ID" value="KFK34440"/>
    <property type="gene ID" value="AALP_AA5G145000"/>
</dbReference>
<dbReference type="OMA" id="NRHGKPS"/>